<dbReference type="eggNOG" id="COG0469">
    <property type="taxonomic scope" value="Bacteria"/>
</dbReference>
<sequence length="476" mass="52746">MPTRKKTKIVATLGPACSTKEVIKDMIDAGVNVFRINFSHADYTDVKERIDMIRELNDEFGYTTSILADLQGPKLRVGVMKEDVVVSKGDRITFTTAEDILGTAEKVYMNYKEFPKDVNPGERILLDDGKLIFEVLTTDKNTEVEAVVIQGGPLKSKKGVNLPNTRVSLPALTEKDIRDALFAIKSEVDWIALSFVRTAEDLKDLQDLIMTNSTHKIPIIAKIEKPEAVENIDKIVAFCDGLMVARGDLGVEIPAQEVPLIQKKLVHRAKTARIPVIIATQMMETMITSLTPTRAEVNDVANSVMDGADAVMLSGETSVGNYPVQVIEKMTQIIEAVEDSPLIQVPQNQPQIKTNRYITKNICYHGATLANDINAKAITTLTNSGYTAFQVSAWRPHAHVLVFTSNKRILTQLNLLWGVNAFFYDKFVSTDDTIDDINAICKERGYVKSGDMLVNLAAMPVTEKGMVNTLRISEIE</sequence>
<dbReference type="FunFam" id="2.40.33.10:FF:000001">
    <property type="entry name" value="Pyruvate kinase"/>
    <property type="match status" value="1"/>
</dbReference>
<feature type="domain" description="Pyruvate kinase C-terminal" evidence="16">
    <location>
        <begin position="361"/>
        <end position="472"/>
    </location>
</feature>
<dbReference type="InterPro" id="IPR040442">
    <property type="entry name" value="Pyrv_kinase-like_dom_sf"/>
</dbReference>
<dbReference type="InterPro" id="IPR018209">
    <property type="entry name" value="Pyrv_Knase_AS"/>
</dbReference>
<dbReference type="GO" id="GO:0004743">
    <property type="term" value="F:pyruvate kinase activity"/>
    <property type="evidence" value="ECO:0007669"/>
    <property type="project" value="UniProtKB-UniRule"/>
</dbReference>
<keyword evidence="12 17" id="KW-0670">Pyruvate</keyword>
<dbReference type="Proteomes" id="UP000182124">
    <property type="component" value="Unassembled WGS sequence"/>
</dbReference>
<evidence type="ECO:0000256" key="1">
    <source>
        <dbReference type="ARBA" id="ARBA00001958"/>
    </source>
</evidence>
<dbReference type="PRINTS" id="PR01050">
    <property type="entry name" value="PYRUVTKNASE"/>
</dbReference>
<evidence type="ECO:0000256" key="2">
    <source>
        <dbReference type="ARBA" id="ARBA00004997"/>
    </source>
</evidence>
<keyword evidence="6" id="KW-0479">Metal-binding</keyword>
<dbReference type="GO" id="GO:0005524">
    <property type="term" value="F:ATP binding"/>
    <property type="evidence" value="ECO:0007669"/>
    <property type="project" value="UniProtKB-KW"/>
</dbReference>
<dbReference type="GO" id="GO:0016301">
    <property type="term" value="F:kinase activity"/>
    <property type="evidence" value="ECO:0007669"/>
    <property type="project" value="UniProtKB-KW"/>
</dbReference>
<evidence type="ECO:0000256" key="8">
    <source>
        <dbReference type="ARBA" id="ARBA00022777"/>
    </source>
</evidence>
<dbReference type="GO" id="GO:0030955">
    <property type="term" value="F:potassium ion binding"/>
    <property type="evidence" value="ECO:0007669"/>
    <property type="project" value="UniProtKB-UniRule"/>
</dbReference>
<evidence type="ECO:0000256" key="12">
    <source>
        <dbReference type="ARBA" id="ARBA00023317"/>
    </source>
</evidence>
<keyword evidence="9" id="KW-0067">ATP-binding</keyword>
<keyword evidence="7" id="KW-0547">Nucleotide-binding</keyword>
<dbReference type="PROSITE" id="PS00110">
    <property type="entry name" value="PYRUVATE_KINASE"/>
    <property type="match status" value="1"/>
</dbReference>
<evidence type="ECO:0000256" key="9">
    <source>
        <dbReference type="ARBA" id="ARBA00022840"/>
    </source>
</evidence>
<dbReference type="InterPro" id="IPR015795">
    <property type="entry name" value="Pyrv_Knase_C"/>
</dbReference>
<proteinExistence type="inferred from homology"/>
<dbReference type="EMBL" id="FMTY01000008">
    <property type="protein sequence ID" value="SCX17704.1"/>
    <property type="molecule type" value="Genomic_DNA"/>
</dbReference>
<dbReference type="RefSeq" id="WP_023577448.1">
    <property type="nucleotide sequence ID" value="NZ_CBCSBQ010000012.1"/>
</dbReference>
<dbReference type="AlphaFoldDB" id="A0A1G4W6W8"/>
<evidence type="ECO:0000256" key="4">
    <source>
        <dbReference type="ARBA" id="ARBA00012142"/>
    </source>
</evidence>
<keyword evidence="8 14" id="KW-0418">Kinase</keyword>
<keyword evidence="5 14" id="KW-0808">Transferase</keyword>
<dbReference type="InterPro" id="IPR036918">
    <property type="entry name" value="Pyrv_Knase_C_sf"/>
</dbReference>
<keyword evidence="11 14" id="KW-0324">Glycolysis</keyword>
<dbReference type="EC" id="2.7.1.40" evidence="4 13"/>
<accession>A0A1G4W6W8</accession>
<evidence type="ECO:0000256" key="14">
    <source>
        <dbReference type="RuleBase" id="RU000504"/>
    </source>
</evidence>
<dbReference type="NCBIfam" id="NF004978">
    <property type="entry name" value="PRK06354.1"/>
    <property type="match status" value="1"/>
</dbReference>
<dbReference type="NCBIfam" id="TIGR01064">
    <property type="entry name" value="pyruv_kin"/>
    <property type="match status" value="1"/>
</dbReference>
<evidence type="ECO:0000313" key="18">
    <source>
        <dbReference type="Proteomes" id="UP000182124"/>
    </source>
</evidence>
<evidence type="ECO:0000256" key="13">
    <source>
        <dbReference type="NCBIfam" id="TIGR01064"/>
    </source>
</evidence>
<comment type="cofactor">
    <cofactor evidence="1">
        <name>K(+)</name>
        <dbReference type="ChEBI" id="CHEBI:29103"/>
    </cofactor>
</comment>
<dbReference type="InterPro" id="IPR011037">
    <property type="entry name" value="Pyrv_Knase-like_insert_dom_sf"/>
</dbReference>
<evidence type="ECO:0000256" key="11">
    <source>
        <dbReference type="ARBA" id="ARBA00023152"/>
    </source>
</evidence>
<evidence type="ECO:0000256" key="6">
    <source>
        <dbReference type="ARBA" id="ARBA00022723"/>
    </source>
</evidence>
<dbReference type="Pfam" id="PF00224">
    <property type="entry name" value="PK"/>
    <property type="match status" value="1"/>
</dbReference>
<feature type="domain" description="Pyruvate kinase barrel" evidence="15">
    <location>
        <begin position="5"/>
        <end position="326"/>
    </location>
</feature>
<evidence type="ECO:0000259" key="15">
    <source>
        <dbReference type="Pfam" id="PF00224"/>
    </source>
</evidence>
<evidence type="ECO:0000256" key="10">
    <source>
        <dbReference type="ARBA" id="ARBA00022842"/>
    </source>
</evidence>
<dbReference type="STRING" id="329186.SAMN02927925_02558"/>
<gene>
    <name evidence="17" type="ORF">SAMN02927925_02558</name>
</gene>
<dbReference type="SUPFAM" id="SSF50800">
    <property type="entry name" value="PK beta-barrel domain-like"/>
    <property type="match status" value="1"/>
</dbReference>
<dbReference type="PANTHER" id="PTHR11817">
    <property type="entry name" value="PYRUVATE KINASE"/>
    <property type="match status" value="1"/>
</dbReference>
<organism evidence="17 18">
    <name type="scientific">Flavobacterium saliperosum</name>
    <dbReference type="NCBI Taxonomy" id="329186"/>
    <lineage>
        <taxon>Bacteria</taxon>
        <taxon>Pseudomonadati</taxon>
        <taxon>Bacteroidota</taxon>
        <taxon>Flavobacteriia</taxon>
        <taxon>Flavobacteriales</taxon>
        <taxon>Flavobacteriaceae</taxon>
        <taxon>Flavobacterium</taxon>
    </lineage>
</organism>
<evidence type="ECO:0000313" key="17">
    <source>
        <dbReference type="EMBL" id="SCX17704.1"/>
    </source>
</evidence>
<dbReference type="InterPro" id="IPR001697">
    <property type="entry name" value="Pyr_Knase"/>
</dbReference>
<dbReference type="UniPathway" id="UPA00109">
    <property type="reaction ID" value="UER00188"/>
</dbReference>
<evidence type="ECO:0000259" key="16">
    <source>
        <dbReference type="Pfam" id="PF02887"/>
    </source>
</evidence>
<dbReference type="GO" id="GO:0000287">
    <property type="term" value="F:magnesium ion binding"/>
    <property type="evidence" value="ECO:0007669"/>
    <property type="project" value="UniProtKB-UniRule"/>
</dbReference>
<dbReference type="NCBIfam" id="NF004491">
    <property type="entry name" value="PRK05826.1"/>
    <property type="match status" value="1"/>
</dbReference>
<name>A0A1G4W6W8_9FLAO</name>
<evidence type="ECO:0000256" key="7">
    <source>
        <dbReference type="ARBA" id="ARBA00022741"/>
    </source>
</evidence>
<dbReference type="Gene3D" id="2.40.33.10">
    <property type="entry name" value="PK beta-barrel domain-like"/>
    <property type="match status" value="1"/>
</dbReference>
<evidence type="ECO:0000256" key="5">
    <source>
        <dbReference type="ARBA" id="ARBA00022679"/>
    </source>
</evidence>
<comment type="pathway">
    <text evidence="2 14">Carbohydrate degradation; glycolysis; pyruvate from D-glyceraldehyde 3-phosphate: step 5/5.</text>
</comment>
<dbReference type="Gene3D" id="3.20.20.60">
    <property type="entry name" value="Phosphoenolpyruvate-binding domains"/>
    <property type="match status" value="1"/>
</dbReference>
<reference evidence="17 18" key="1">
    <citation type="submission" date="2016-10" db="EMBL/GenBank/DDBJ databases">
        <authorList>
            <person name="de Groot N.N."/>
        </authorList>
    </citation>
    <scope>NUCLEOTIDE SEQUENCE [LARGE SCALE GENOMIC DNA]</scope>
    <source>
        <strain evidence="17 18">CGMCC 1.3801</strain>
    </source>
</reference>
<dbReference type="Pfam" id="PF02887">
    <property type="entry name" value="PK_C"/>
    <property type="match status" value="1"/>
</dbReference>
<dbReference type="InterPro" id="IPR015793">
    <property type="entry name" value="Pyrv_Knase_brl"/>
</dbReference>
<dbReference type="SUPFAM" id="SSF51621">
    <property type="entry name" value="Phosphoenolpyruvate/pyruvate domain"/>
    <property type="match status" value="1"/>
</dbReference>
<dbReference type="Gene3D" id="3.40.1380.20">
    <property type="entry name" value="Pyruvate kinase, C-terminal domain"/>
    <property type="match status" value="1"/>
</dbReference>
<evidence type="ECO:0000256" key="3">
    <source>
        <dbReference type="ARBA" id="ARBA00008663"/>
    </source>
</evidence>
<dbReference type="SUPFAM" id="SSF52935">
    <property type="entry name" value="PK C-terminal domain-like"/>
    <property type="match status" value="1"/>
</dbReference>
<dbReference type="InterPro" id="IPR015813">
    <property type="entry name" value="Pyrv/PenolPyrv_kinase-like_dom"/>
</dbReference>
<comment type="catalytic activity">
    <reaction evidence="14">
        <text>pyruvate + ATP = phosphoenolpyruvate + ADP + H(+)</text>
        <dbReference type="Rhea" id="RHEA:18157"/>
        <dbReference type="ChEBI" id="CHEBI:15361"/>
        <dbReference type="ChEBI" id="CHEBI:15378"/>
        <dbReference type="ChEBI" id="CHEBI:30616"/>
        <dbReference type="ChEBI" id="CHEBI:58702"/>
        <dbReference type="ChEBI" id="CHEBI:456216"/>
        <dbReference type="EC" id="2.7.1.40"/>
    </reaction>
</comment>
<keyword evidence="10 14" id="KW-0460">Magnesium</keyword>
<dbReference type="InterPro" id="IPR015806">
    <property type="entry name" value="Pyrv_Knase_insert_dom_sf"/>
</dbReference>
<protein>
    <recommendedName>
        <fullName evidence="4 13">Pyruvate kinase</fullName>
        <ecNumber evidence="4 13">2.7.1.40</ecNumber>
    </recommendedName>
</protein>
<comment type="similarity">
    <text evidence="3 14">Belongs to the pyruvate kinase family.</text>
</comment>